<dbReference type="STRING" id="135651.G0NJ52"/>
<gene>
    <name evidence="2" type="ORF">CAEBREN_14884</name>
</gene>
<dbReference type="InParanoid" id="G0NJ52"/>
<protein>
    <recommendedName>
        <fullName evidence="1">Sdz-33 F-box domain-containing protein</fullName>
    </recommendedName>
</protein>
<dbReference type="InterPro" id="IPR012885">
    <property type="entry name" value="F-box_Sdz-33"/>
</dbReference>
<accession>G0NJ52</accession>
<reference evidence="3" key="1">
    <citation type="submission" date="2011-07" db="EMBL/GenBank/DDBJ databases">
        <authorList>
            <consortium name="Caenorhabditis brenneri Sequencing and Analysis Consortium"/>
            <person name="Wilson R.K."/>
        </authorList>
    </citation>
    <scope>NUCLEOTIDE SEQUENCE [LARGE SCALE GENOMIC DNA]</scope>
    <source>
        <strain evidence="3">PB2801</strain>
    </source>
</reference>
<dbReference type="PANTHER" id="PTHR21503">
    <property type="entry name" value="F-BOX-CONTAINING HYPOTHETICAL PROTEIN C.ELEGANS"/>
    <property type="match status" value="1"/>
</dbReference>
<sequence length="324" mass="37943">MKLLNLPFLVKELVFEMMNKGERLDLALTSKRMKRTIQATRLKCDYDVTIDFQVQTIVISGVREYIAALGSYLHRGPRTRMTSFNGEETVLVEMNGSSFQCYWETDEQLHEGFFKIIVYLLSKLDINFISNLNLMVERSALRTLHFLNNKEILFGNVFFIGNGPENIYFGDIIFSYNFLRRVNSRFTTFAALPVFVIPTFPNFASLNVQSVHIDDSRWLNISHLLSFEKARDIELHQSSLEDKDLQEFLKSWSNGNFQELKRFEISTDHILSIKEITMDLVDQKRISISAEREKAEIYGRANLRGVVRIYFRNKYTFIFETRTN</sequence>
<dbReference type="PANTHER" id="PTHR21503:SF8">
    <property type="entry name" value="F-BOX ASSOCIATED DOMAIN-CONTAINING PROTEIN-RELATED"/>
    <property type="match status" value="1"/>
</dbReference>
<dbReference type="AlphaFoldDB" id="G0NJ52"/>
<dbReference type="HOGENOM" id="CLU_858500_0_0_1"/>
<organism evidence="3">
    <name type="scientific">Caenorhabditis brenneri</name>
    <name type="common">Nematode worm</name>
    <dbReference type="NCBI Taxonomy" id="135651"/>
    <lineage>
        <taxon>Eukaryota</taxon>
        <taxon>Metazoa</taxon>
        <taxon>Ecdysozoa</taxon>
        <taxon>Nematoda</taxon>
        <taxon>Chromadorea</taxon>
        <taxon>Rhabditida</taxon>
        <taxon>Rhabditina</taxon>
        <taxon>Rhabditomorpha</taxon>
        <taxon>Rhabditoidea</taxon>
        <taxon>Rhabditidae</taxon>
        <taxon>Peloderinae</taxon>
        <taxon>Caenorhabditis</taxon>
    </lineage>
</organism>
<proteinExistence type="predicted"/>
<dbReference type="Proteomes" id="UP000008068">
    <property type="component" value="Unassembled WGS sequence"/>
</dbReference>
<evidence type="ECO:0000259" key="1">
    <source>
        <dbReference type="Pfam" id="PF07735"/>
    </source>
</evidence>
<dbReference type="Pfam" id="PF07735">
    <property type="entry name" value="FBA_2"/>
    <property type="match status" value="1"/>
</dbReference>
<evidence type="ECO:0000313" key="2">
    <source>
        <dbReference type="EMBL" id="EGT32200.1"/>
    </source>
</evidence>
<dbReference type="EMBL" id="GL379894">
    <property type="protein sequence ID" value="EGT32200.1"/>
    <property type="molecule type" value="Genomic_DNA"/>
</dbReference>
<feature type="domain" description="Sdz-33 F-box" evidence="1">
    <location>
        <begin position="201"/>
        <end position="265"/>
    </location>
</feature>
<evidence type="ECO:0000313" key="3">
    <source>
        <dbReference type="Proteomes" id="UP000008068"/>
    </source>
</evidence>
<name>G0NJ52_CAEBE</name>
<keyword evidence="3" id="KW-1185">Reference proteome</keyword>